<dbReference type="GO" id="GO:0030126">
    <property type="term" value="C:COPI vesicle coat"/>
    <property type="evidence" value="ECO:0007669"/>
    <property type="project" value="InterPro"/>
</dbReference>
<dbReference type="AlphaFoldDB" id="A0A146K6B5"/>
<accession>A0A146K6B5</accession>
<feature type="coiled-coil region" evidence="4">
    <location>
        <begin position="768"/>
        <end position="856"/>
    </location>
</feature>
<keyword evidence="1 3" id="KW-0853">WD repeat</keyword>
<feature type="repeat" description="WD" evidence="3">
    <location>
        <begin position="84"/>
        <end position="126"/>
    </location>
</feature>
<evidence type="ECO:0000313" key="6">
    <source>
        <dbReference type="EMBL" id="JAP92383.1"/>
    </source>
</evidence>
<protein>
    <submittedName>
        <fullName evidence="6">Coatomer alpha subunit</fullName>
    </submittedName>
</protein>
<dbReference type="CDD" id="cd00200">
    <property type="entry name" value="WD40"/>
    <property type="match status" value="1"/>
</dbReference>
<dbReference type="InterPro" id="IPR010714">
    <property type="entry name" value="Coatomer_asu_C"/>
</dbReference>
<dbReference type="GO" id="GO:0006886">
    <property type="term" value="P:intracellular protein transport"/>
    <property type="evidence" value="ECO:0007669"/>
    <property type="project" value="InterPro"/>
</dbReference>
<dbReference type="PROSITE" id="PS50082">
    <property type="entry name" value="WD_REPEATS_2"/>
    <property type="match status" value="4"/>
</dbReference>
<dbReference type="InterPro" id="IPR050844">
    <property type="entry name" value="Coatomer_complex_subunit"/>
</dbReference>
<evidence type="ECO:0000259" key="5">
    <source>
        <dbReference type="Pfam" id="PF06957"/>
    </source>
</evidence>
<dbReference type="InterPro" id="IPR019775">
    <property type="entry name" value="WD40_repeat_CS"/>
</dbReference>
<dbReference type="InterPro" id="IPR001680">
    <property type="entry name" value="WD40_rpt"/>
</dbReference>
<gene>
    <name evidence="6" type="ORF">TPC1_15696</name>
</gene>
<name>A0A146K6B5_9EUKA</name>
<sequence length="1097" mass="123357">SLITARVKCVQFHPKRPWIMIAMHDGFVEIWDYVVNAQVDRFLAHSSPVRAASFHPTQPIFATGADDRTVKLWDLDSRRLLATLSGHSDYVRFIDFHRGIRPWLVSGSDDGTCRIWNWQSRQCLASVVGHREFVMCAKFHPTDDLLATASLDTSVRIWDLSSISTQQGQKKSMVTQLTQALLSQPGAVISSSVNGESHSKGANWVCWGEEDSLYSSGDDYAIKCWRLNRGKHQQTALGPDAMIYSYATLSGHKNNVNSIEIGKDNIIVSGASDETLRIHELKSRAFIGSLTVGDFGLQLKDQTRFWCVTQHPTEMIWAAGHDQGVVVFKFVNVNPIAVSKNFFVRNQQLVQIKDQKEAVVCDLKKNSAKKMEFGGGKIIVEPETLHVLGEPFPFCVSYKDYFQIYTTAKQKEPETIEGEHFCSFKNDVVFQQGEKIIFGKVTVGGLAIVHEMENLKPISTLSLFNSSLVISFEDGMLVKYENYEATICIQLQPLKMILQSPDCTQLGACSTNKVIIFDQQLQIVSQTNITSKVRSMQFCSLGKDAEPLKRTLCFANQTHICYLASRFNLSGVITSINKQVFIQQIDQQSASFFDDEANLLTTTFDSKLCGLFTAIADGRAGDAALFLQRVKKAQLGVAAVSKLIKCGMSRHALQLLGSGYEKLKLSLSVDLGILTDKIDKKSFQEALLQNCLLKAFQAGNCEQKAFVNFLCLAQNEINYEKEPIQKKLSAQMLENDEEKFYLTLKEAGMDGAAAVFARARGLEDQFDKGEAEKEISVAKKRLQFAKRTKKIEDWPVKKIEEVVIEDIDEEVEQKEEQKEEAKQWKEESEEQIVKAKKEWESSSEEVQAQKEESEKEQIAAVLNPQSQAMKIAGFSKSSEYLLNLIEEVKQPVTETDQLPFTPHQLDKLLKLAHKQFTEGEFQASYDLFLQAFIKYKLLIVHGTVTEKQVQQLLLQSSNYLRALSAELRRKQDDEAEMLMLFASQKLENTHRILVLKLAMGKLKKNYSKQAKLCAAELIKLVKQTANIDNKEELIQKAEKILQVKDVQGSNELVNKIDTLVQINIDWQQVKLGESDCECPCCGSVGTKGVCGICKCGE</sequence>
<dbReference type="PANTHER" id="PTHR19876">
    <property type="entry name" value="COATOMER"/>
    <property type="match status" value="1"/>
</dbReference>
<dbReference type="PANTHER" id="PTHR19876:SF1">
    <property type="entry name" value="COATOMER SUBUNIT ALPHA"/>
    <property type="match status" value="1"/>
</dbReference>
<dbReference type="SMART" id="SM00320">
    <property type="entry name" value="WD40"/>
    <property type="match status" value="6"/>
</dbReference>
<dbReference type="GO" id="GO:0006888">
    <property type="term" value="P:endoplasmic reticulum to Golgi vesicle-mediated transport"/>
    <property type="evidence" value="ECO:0007669"/>
    <property type="project" value="TreeGrafter"/>
</dbReference>
<keyword evidence="2" id="KW-0677">Repeat</keyword>
<dbReference type="GO" id="GO:0006890">
    <property type="term" value="P:retrograde vesicle-mediated transport, Golgi to endoplasmic reticulum"/>
    <property type="evidence" value="ECO:0007669"/>
    <property type="project" value="TreeGrafter"/>
</dbReference>
<dbReference type="EMBL" id="GDID01004223">
    <property type="protein sequence ID" value="JAP92383.1"/>
    <property type="molecule type" value="Transcribed_RNA"/>
</dbReference>
<proteinExistence type="predicted"/>
<evidence type="ECO:0000256" key="4">
    <source>
        <dbReference type="SAM" id="Coils"/>
    </source>
</evidence>
<evidence type="ECO:0000256" key="2">
    <source>
        <dbReference type="ARBA" id="ARBA00022737"/>
    </source>
</evidence>
<feature type="repeat" description="WD" evidence="3">
    <location>
        <begin position="249"/>
        <end position="289"/>
    </location>
</feature>
<dbReference type="PROSITE" id="PS50294">
    <property type="entry name" value="WD_REPEATS_REGION"/>
    <property type="match status" value="3"/>
</dbReference>
<dbReference type="Gene3D" id="2.130.10.10">
    <property type="entry name" value="YVTN repeat-like/Quinoprotein amine dehydrogenase"/>
    <property type="match status" value="1"/>
</dbReference>
<dbReference type="InterPro" id="IPR015943">
    <property type="entry name" value="WD40/YVTN_repeat-like_dom_sf"/>
</dbReference>
<dbReference type="GO" id="GO:0005198">
    <property type="term" value="F:structural molecule activity"/>
    <property type="evidence" value="ECO:0007669"/>
    <property type="project" value="InterPro"/>
</dbReference>
<reference evidence="6" key="1">
    <citation type="submission" date="2015-07" db="EMBL/GenBank/DDBJ databases">
        <title>Adaptation to a free-living lifestyle via gene acquisitions in the diplomonad Trepomonas sp. PC1.</title>
        <authorList>
            <person name="Xu F."/>
            <person name="Jerlstrom-Hultqvist J."/>
            <person name="Kolisko M."/>
            <person name="Simpson A.G.B."/>
            <person name="Roger A.J."/>
            <person name="Svard S.G."/>
            <person name="Andersson J.O."/>
        </authorList>
    </citation>
    <scope>NUCLEOTIDE SEQUENCE</scope>
    <source>
        <strain evidence="6">PC1</strain>
    </source>
</reference>
<organism evidence="6">
    <name type="scientific">Trepomonas sp. PC1</name>
    <dbReference type="NCBI Taxonomy" id="1076344"/>
    <lineage>
        <taxon>Eukaryota</taxon>
        <taxon>Metamonada</taxon>
        <taxon>Diplomonadida</taxon>
        <taxon>Hexamitidae</taxon>
        <taxon>Hexamitinae</taxon>
        <taxon>Trepomonas</taxon>
    </lineage>
</organism>
<feature type="repeat" description="WD" evidence="3">
    <location>
        <begin position="127"/>
        <end position="162"/>
    </location>
</feature>
<evidence type="ECO:0000256" key="1">
    <source>
        <dbReference type="ARBA" id="ARBA00022574"/>
    </source>
</evidence>
<dbReference type="PROSITE" id="PS00678">
    <property type="entry name" value="WD_REPEATS_1"/>
    <property type="match status" value="1"/>
</dbReference>
<dbReference type="PRINTS" id="PR00320">
    <property type="entry name" value="GPROTEINBRPT"/>
</dbReference>
<dbReference type="InterPro" id="IPR036322">
    <property type="entry name" value="WD40_repeat_dom_sf"/>
</dbReference>
<dbReference type="GO" id="GO:0006891">
    <property type="term" value="P:intra-Golgi vesicle-mediated transport"/>
    <property type="evidence" value="ECO:0007669"/>
    <property type="project" value="TreeGrafter"/>
</dbReference>
<evidence type="ECO:0000256" key="3">
    <source>
        <dbReference type="PROSITE-ProRule" id="PRU00221"/>
    </source>
</evidence>
<feature type="repeat" description="WD" evidence="3">
    <location>
        <begin position="42"/>
        <end position="83"/>
    </location>
</feature>
<feature type="domain" description="Coatomer alpha subunit C-terminal" evidence="5">
    <location>
        <begin position="895"/>
        <end position="1095"/>
    </location>
</feature>
<dbReference type="Pfam" id="PF00400">
    <property type="entry name" value="WD40"/>
    <property type="match status" value="5"/>
</dbReference>
<feature type="non-terminal residue" evidence="6">
    <location>
        <position position="1097"/>
    </location>
</feature>
<feature type="non-terminal residue" evidence="6">
    <location>
        <position position="1"/>
    </location>
</feature>
<dbReference type="SUPFAM" id="SSF50978">
    <property type="entry name" value="WD40 repeat-like"/>
    <property type="match status" value="1"/>
</dbReference>
<dbReference type="Pfam" id="PF06957">
    <property type="entry name" value="COPI_C"/>
    <property type="match status" value="1"/>
</dbReference>
<dbReference type="InterPro" id="IPR020472">
    <property type="entry name" value="WD40_PAC1"/>
</dbReference>
<keyword evidence="4" id="KW-0175">Coiled coil</keyword>